<evidence type="ECO:0000313" key="2">
    <source>
        <dbReference type="Proteomes" id="UP000075398"/>
    </source>
</evidence>
<dbReference type="AlphaFoldDB" id="A0A150J0M5"/>
<organism evidence="1 2">
    <name type="scientific">Candidatus Methanofastidiosum methylothiophilum</name>
    <dbReference type="NCBI Taxonomy" id="1705564"/>
    <lineage>
        <taxon>Archaea</taxon>
        <taxon>Methanobacteriati</taxon>
        <taxon>Methanobacteriota</taxon>
        <taxon>Stenosarchaea group</taxon>
        <taxon>Candidatus Methanofastidiosia</taxon>
        <taxon>Candidatus Methanofastidiosales</taxon>
        <taxon>Candidatus Methanofastidiosaceae</taxon>
        <taxon>Candidatus Methanofastidiosum</taxon>
    </lineage>
</organism>
<sequence length="204" mass="22393">MMNVPPEISLEMDLAKMLAKLEIISELSDKDFTILRMIRTGLASLSVDEDIAKGELASSITIGMYLKPHIVHVVGYSEAYNVATPEVIIESSKIAKGVIKNCLKGLPGIEDNKRIIKRKEEILKDTKLILENIASFTESDDPLTSSSALFKAVQSGLMDAENLKGFNPAKGEIKTAVIDGMVQCVDRDTGEVISEEERIKQLDI</sequence>
<dbReference type="STRING" id="1705564.APG08_01040"/>
<gene>
    <name evidence="1" type="ORF">AMQ22_01406</name>
</gene>
<evidence type="ECO:0000313" key="1">
    <source>
        <dbReference type="EMBL" id="KYC50810.1"/>
    </source>
</evidence>
<dbReference type="Proteomes" id="UP000075398">
    <property type="component" value="Unassembled WGS sequence"/>
</dbReference>
<dbReference type="GO" id="GO:0031419">
    <property type="term" value="F:cobalamin binding"/>
    <property type="evidence" value="ECO:0007669"/>
    <property type="project" value="InterPro"/>
</dbReference>
<dbReference type="EMBL" id="LNGC01000067">
    <property type="protein sequence ID" value="KYC50810.1"/>
    <property type="molecule type" value="Genomic_DNA"/>
</dbReference>
<dbReference type="SUPFAM" id="SSF51703">
    <property type="entry name" value="Cobalamin (vitamin B12)-dependent enzymes"/>
    <property type="match status" value="1"/>
</dbReference>
<proteinExistence type="predicted"/>
<dbReference type="GO" id="GO:0003824">
    <property type="term" value="F:catalytic activity"/>
    <property type="evidence" value="ECO:0007669"/>
    <property type="project" value="InterPro"/>
</dbReference>
<dbReference type="InterPro" id="IPR016176">
    <property type="entry name" value="Cbl-dep_enz_cat"/>
</dbReference>
<dbReference type="Gene3D" id="3.20.20.240">
    <property type="entry name" value="Methylmalonyl-CoA mutase"/>
    <property type="match status" value="1"/>
</dbReference>
<reference evidence="1 2" key="1">
    <citation type="journal article" date="2016" name="ISME J.">
        <title>Chasing the elusive Euryarchaeota class WSA2: genomes reveal a uniquely fastidious methyl-reducing methanogen.</title>
        <authorList>
            <person name="Nobu M.K."/>
            <person name="Narihiro T."/>
            <person name="Kuroda K."/>
            <person name="Mei R."/>
            <person name="Liu W.T."/>
        </authorList>
    </citation>
    <scope>NUCLEOTIDE SEQUENCE [LARGE SCALE GENOMIC DNA]</scope>
    <source>
        <strain evidence="1">U1lsi0528_Bin055</strain>
    </source>
</reference>
<accession>A0A150J0M5</accession>
<protein>
    <submittedName>
        <fullName evidence="1">Uncharacterized protein</fullName>
    </submittedName>
</protein>
<name>A0A150J0M5_9EURY</name>
<comment type="caution">
    <text evidence="1">The sequence shown here is derived from an EMBL/GenBank/DDBJ whole genome shotgun (WGS) entry which is preliminary data.</text>
</comment>